<sequence length="74" mass="8072">MAETQLRYIGGARGRIPGAVAALVAADLMEYEEGALRFVHHRVRAHARERAEAEHGETEGALVFTRMLSSVPGQ</sequence>
<dbReference type="EMBL" id="BMXL01000030">
    <property type="protein sequence ID" value="GHD34500.1"/>
    <property type="molecule type" value="Genomic_DNA"/>
</dbReference>
<proteinExistence type="predicted"/>
<dbReference type="AlphaFoldDB" id="A0A918XJ61"/>
<keyword evidence="2" id="KW-1185">Reference proteome</keyword>
<comment type="caution">
    <text evidence="1">The sequence shown here is derived from an EMBL/GenBank/DDBJ whole genome shotgun (WGS) entry which is preliminary data.</text>
</comment>
<evidence type="ECO:0000313" key="1">
    <source>
        <dbReference type="EMBL" id="GHD34500.1"/>
    </source>
</evidence>
<dbReference type="RefSeq" id="WP_017574948.1">
    <property type="nucleotide sequence ID" value="NZ_BMXL01000030.1"/>
</dbReference>
<reference evidence="1 2" key="1">
    <citation type="journal article" date="2014" name="Int. J. Syst. Evol. Microbiol.">
        <title>Complete genome sequence of Corynebacterium casei LMG S-19264T (=DSM 44701T), isolated from a smear-ripened cheese.</title>
        <authorList>
            <consortium name="US DOE Joint Genome Institute (JGI-PGF)"/>
            <person name="Walter F."/>
            <person name="Albersmeier A."/>
            <person name="Kalinowski J."/>
            <person name="Ruckert C."/>
        </authorList>
    </citation>
    <scope>NUCLEOTIDE SEQUENCE [LARGE SCALE GENOMIC DNA]</scope>
    <source>
        <strain evidence="1 2">KCTC 19473</strain>
    </source>
</reference>
<protein>
    <submittedName>
        <fullName evidence="1">Uncharacterized protein</fullName>
    </submittedName>
</protein>
<dbReference type="Proteomes" id="UP000654947">
    <property type="component" value="Unassembled WGS sequence"/>
</dbReference>
<evidence type="ECO:0000313" key="2">
    <source>
        <dbReference type="Proteomes" id="UP000654947"/>
    </source>
</evidence>
<accession>A0A918XJ61</accession>
<name>A0A918XJ61_9ACTN</name>
<organism evidence="1 2">
    <name type="scientific">Nocardiopsis kunsanensis</name>
    <dbReference type="NCBI Taxonomy" id="141693"/>
    <lineage>
        <taxon>Bacteria</taxon>
        <taxon>Bacillati</taxon>
        <taxon>Actinomycetota</taxon>
        <taxon>Actinomycetes</taxon>
        <taxon>Streptosporangiales</taxon>
        <taxon>Nocardiopsidaceae</taxon>
        <taxon>Nocardiopsis</taxon>
    </lineage>
</organism>
<gene>
    <name evidence="1" type="ORF">GCM10007147_40210</name>
</gene>